<evidence type="ECO:0000313" key="1">
    <source>
        <dbReference type="EMBL" id="VVB05154.1"/>
    </source>
</evidence>
<dbReference type="OrthoDB" id="70250at2759"/>
<keyword evidence="2" id="KW-1185">Reference proteome</keyword>
<dbReference type="Proteomes" id="UP000489600">
    <property type="component" value="Unassembled WGS sequence"/>
</dbReference>
<name>A0A565BUT0_9BRAS</name>
<accession>A0A565BUT0</accession>
<proteinExistence type="predicted"/>
<protein>
    <submittedName>
        <fullName evidence="1">Uncharacterized protein</fullName>
    </submittedName>
</protein>
<organism evidence="1 2">
    <name type="scientific">Arabis nemorensis</name>
    <dbReference type="NCBI Taxonomy" id="586526"/>
    <lineage>
        <taxon>Eukaryota</taxon>
        <taxon>Viridiplantae</taxon>
        <taxon>Streptophyta</taxon>
        <taxon>Embryophyta</taxon>
        <taxon>Tracheophyta</taxon>
        <taxon>Spermatophyta</taxon>
        <taxon>Magnoliopsida</taxon>
        <taxon>eudicotyledons</taxon>
        <taxon>Gunneridae</taxon>
        <taxon>Pentapetalae</taxon>
        <taxon>rosids</taxon>
        <taxon>malvids</taxon>
        <taxon>Brassicales</taxon>
        <taxon>Brassicaceae</taxon>
        <taxon>Arabideae</taxon>
        <taxon>Arabis</taxon>
    </lineage>
</organism>
<dbReference type="EMBL" id="CABITT030000005">
    <property type="protein sequence ID" value="VVB05154.1"/>
    <property type="molecule type" value="Genomic_DNA"/>
</dbReference>
<reference evidence="1" key="1">
    <citation type="submission" date="2019-07" db="EMBL/GenBank/DDBJ databases">
        <authorList>
            <person name="Dittberner H."/>
        </authorList>
    </citation>
    <scope>NUCLEOTIDE SEQUENCE [LARGE SCALE GENOMIC DNA]</scope>
</reference>
<gene>
    <name evidence="1" type="ORF">ANE_LOCUS15598</name>
</gene>
<evidence type="ECO:0000313" key="2">
    <source>
        <dbReference type="Proteomes" id="UP000489600"/>
    </source>
</evidence>
<comment type="caution">
    <text evidence="1">The sequence shown here is derived from an EMBL/GenBank/DDBJ whole genome shotgun (WGS) entry which is preliminary data.</text>
</comment>
<dbReference type="AlphaFoldDB" id="A0A565BUT0"/>
<sequence>MSSTLRDKKAFTLLGRYDTCLYANGSLSKITINAGAYGSLSCGCHMVDGLLEDFRKNSNSSHWIHMVHDSSERNVMEFDSSSRLHHYTLEWGDCVSA</sequence>